<evidence type="ECO:0000256" key="4">
    <source>
        <dbReference type="ARBA" id="ARBA00023002"/>
    </source>
</evidence>
<dbReference type="OrthoDB" id="2151789at2759"/>
<dbReference type="InterPro" id="IPR016166">
    <property type="entry name" value="FAD-bd_PCMH"/>
</dbReference>
<dbReference type="PANTHER" id="PTHR42973:SF13">
    <property type="entry name" value="FAD-BINDING PCMH-TYPE DOMAIN-CONTAINING PROTEIN"/>
    <property type="match status" value="1"/>
</dbReference>
<evidence type="ECO:0000313" key="7">
    <source>
        <dbReference type="EMBL" id="RDL40051.1"/>
    </source>
</evidence>
<dbReference type="Pfam" id="PF01565">
    <property type="entry name" value="FAD_binding_4"/>
    <property type="match status" value="1"/>
</dbReference>
<dbReference type="InterPro" id="IPR006094">
    <property type="entry name" value="Oxid_FAD_bind_N"/>
</dbReference>
<protein>
    <submittedName>
        <fullName evidence="7">FAD-binding-containing protein</fullName>
    </submittedName>
</protein>
<evidence type="ECO:0000256" key="2">
    <source>
        <dbReference type="ARBA" id="ARBA00022630"/>
    </source>
</evidence>
<evidence type="ECO:0000313" key="8">
    <source>
        <dbReference type="Proteomes" id="UP000254866"/>
    </source>
</evidence>
<reference evidence="7 8" key="1">
    <citation type="journal article" date="2018" name="IMA Fungus">
        <title>IMA Genome-F 9: Draft genome sequence of Annulohypoxylon stygium, Aspergillus mulundensis, Berkeleyomyces basicola (syn. Thielaviopsis basicola), Ceratocystis smalleyi, two Cercospora beticola strains, Coleophoma cylindrospora, Fusarium fracticaudum, Phialophora cf. hyalina, and Morchella septimelata.</title>
        <authorList>
            <person name="Wingfield B.D."/>
            <person name="Bills G.F."/>
            <person name="Dong Y."/>
            <person name="Huang W."/>
            <person name="Nel W.J."/>
            <person name="Swalarsk-Parry B.S."/>
            <person name="Vaghefi N."/>
            <person name="Wilken P.M."/>
            <person name="An Z."/>
            <person name="de Beer Z.W."/>
            <person name="De Vos L."/>
            <person name="Chen L."/>
            <person name="Duong T.A."/>
            <person name="Gao Y."/>
            <person name="Hammerbacher A."/>
            <person name="Kikkert J.R."/>
            <person name="Li Y."/>
            <person name="Li H."/>
            <person name="Li K."/>
            <person name="Li Q."/>
            <person name="Liu X."/>
            <person name="Ma X."/>
            <person name="Naidoo K."/>
            <person name="Pethybridge S.J."/>
            <person name="Sun J."/>
            <person name="Steenkamp E.T."/>
            <person name="van der Nest M.A."/>
            <person name="van Wyk S."/>
            <person name="Wingfield M.J."/>
            <person name="Xiong C."/>
            <person name="Yue Q."/>
            <person name="Zhang X."/>
        </authorList>
    </citation>
    <scope>NUCLEOTIDE SEQUENCE [LARGE SCALE GENOMIC DNA]</scope>
    <source>
        <strain evidence="7 8">BP 5553</strain>
    </source>
</reference>
<accession>A0A370TX02</accession>
<dbReference type="Gene3D" id="3.30.465.10">
    <property type="match status" value="1"/>
</dbReference>
<gene>
    <name evidence="7" type="ORF">BP5553_00030</name>
</gene>
<dbReference type="InterPro" id="IPR050416">
    <property type="entry name" value="FAD-linked_Oxidoreductase"/>
</dbReference>
<organism evidence="7 8">
    <name type="scientific">Venustampulla echinocandica</name>
    <dbReference type="NCBI Taxonomy" id="2656787"/>
    <lineage>
        <taxon>Eukaryota</taxon>
        <taxon>Fungi</taxon>
        <taxon>Dikarya</taxon>
        <taxon>Ascomycota</taxon>
        <taxon>Pezizomycotina</taxon>
        <taxon>Leotiomycetes</taxon>
        <taxon>Helotiales</taxon>
        <taxon>Pleuroascaceae</taxon>
        <taxon>Venustampulla</taxon>
    </lineage>
</organism>
<dbReference type="RefSeq" id="XP_031872707.1">
    <property type="nucleotide sequence ID" value="XM_032008653.1"/>
</dbReference>
<comment type="similarity">
    <text evidence="1">Belongs to the oxygen-dependent FAD-linked oxidoreductase family.</text>
</comment>
<dbReference type="Gene3D" id="3.40.462.20">
    <property type="match status" value="1"/>
</dbReference>
<keyword evidence="4" id="KW-0560">Oxidoreductase</keyword>
<dbReference type="PROSITE" id="PS51387">
    <property type="entry name" value="FAD_PCMH"/>
    <property type="match status" value="1"/>
</dbReference>
<dbReference type="SUPFAM" id="SSF56176">
    <property type="entry name" value="FAD-binding/transporter-associated domain-like"/>
    <property type="match status" value="1"/>
</dbReference>
<dbReference type="STRING" id="2656787.A0A370TX02"/>
<dbReference type="InterPro" id="IPR036318">
    <property type="entry name" value="FAD-bd_PCMH-like_sf"/>
</dbReference>
<dbReference type="PANTHER" id="PTHR42973">
    <property type="entry name" value="BINDING OXIDOREDUCTASE, PUTATIVE (AFU_ORTHOLOGUE AFUA_1G17690)-RELATED"/>
    <property type="match status" value="1"/>
</dbReference>
<feature type="signal peptide" evidence="5">
    <location>
        <begin position="1"/>
        <end position="21"/>
    </location>
</feature>
<dbReference type="GO" id="GO:0071949">
    <property type="term" value="F:FAD binding"/>
    <property type="evidence" value="ECO:0007669"/>
    <property type="project" value="InterPro"/>
</dbReference>
<keyword evidence="3" id="KW-0274">FAD</keyword>
<dbReference type="Proteomes" id="UP000254866">
    <property type="component" value="Unassembled WGS sequence"/>
</dbReference>
<feature type="domain" description="FAD-binding PCMH-type" evidence="6">
    <location>
        <begin position="67"/>
        <end position="239"/>
    </location>
</feature>
<keyword evidence="2" id="KW-0285">Flavoprotein</keyword>
<dbReference type="AlphaFoldDB" id="A0A370TX02"/>
<keyword evidence="5" id="KW-0732">Signal</keyword>
<comment type="caution">
    <text evidence="7">The sequence shown here is derived from an EMBL/GenBank/DDBJ whole genome shotgun (WGS) entry which is preliminary data.</text>
</comment>
<proteinExistence type="inferred from homology"/>
<evidence type="ECO:0000259" key="6">
    <source>
        <dbReference type="PROSITE" id="PS51387"/>
    </source>
</evidence>
<feature type="chain" id="PRO_5017001861" evidence="5">
    <location>
        <begin position="22"/>
        <end position="520"/>
    </location>
</feature>
<evidence type="ECO:0000256" key="3">
    <source>
        <dbReference type="ARBA" id="ARBA00022827"/>
    </source>
</evidence>
<dbReference type="InterPro" id="IPR016169">
    <property type="entry name" value="FAD-bd_PCMH_sub2"/>
</dbReference>
<sequence>MSALLSLISAITLALVLPAAGQPPSASASAACSAISAAGIKSLGAATDALNPQFIDAKNHYWSAANADLHPACAVFPTSADEVSQIVTILQNNTGVNFAVKSGGHNPNVGFSSTDGGVLISMSKISSTVVSSDLTTADIGPGARWVEVAKALDPYGITVVSGRIGDVGVGGLTLGGGLSFLSAEYGMVCDNVINFEVVLADASIVNANASSNTGLYWALKGGGNQFGIVTKFTMKTHVIGQIWGGIRSYDASEAAALLNATQDFNANYDKHPKAAVIVTGEIAVSTLLEFFVVFFFYDGPTPPTGVFDAFNAIPTLTDGVKVQSYYDLVNSNDATNLYGQRYLIRGTTLPNLPGTTGKDLYNYHYKTWSKYVKSQSIPYPGFIFSIAFQPMPYIIPAQSVAAGGNALGMKPTDGDRMWMDYNLSWLTPLGDDTAHSMAMNITATIDEYAKKTYVGVPSTHYQSGDLEGLEYGPIFMNDATYDQKPLQTYENDGYNRLKTIQKSVDPEGFFPGRTGGFKFT</sequence>
<name>A0A370TX02_9HELO</name>
<keyword evidence="8" id="KW-1185">Reference proteome</keyword>
<dbReference type="EMBL" id="NPIC01000001">
    <property type="protein sequence ID" value="RDL40051.1"/>
    <property type="molecule type" value="Genomic_DNA"/>
</dbReference>
<evidence type="ECO:0000256" key="5">
    <source>
        <dbReference type="SAM" id="SignalP"/>
    </source>
</evidence>
<evidence type="ECO:0000256" key="1">
    <source>
        <dbReference type="ARBA" id="ARBA00005466"/>
    </source>
</evidence>
<dbReference type="GeneID" id="43592879"/>
<dbReference type="GO" id="GO:0016491">
    <property type="term" value="F:oxidoreductase activity"/>
    <property type="evidence" value="ECO:0007669"/>
    <property type="project" value="UniProtKB-KW"/>
</dbReference>